<comment type="pathway">
    <text evidence="3">Lipid metabolism; fatty acid beta-oxidation.</text>
</comment>
<dbReference type="CDD" id="cd05936">
    <property type="entry name" value="FC-FACS_FadD_like"/>
    <property type="match status" value="1"/>
</dbReference>
<evidence type="ECO:0000313" key="18">
    <source>
        <dbReference type="Proteomes" id="UP000216947"/>
    </source>
</evidence>
<protein>
    <recommendedName>
        <fullName evidence="13">Long-chain-fatty-acid--CoA ligase</fullName>
        <ecNumber evidence="12">6.2.1.3</ecNumber>
    </recommendedName>
    <alternativeName>
        <fullName evidence="14">Long-chain acyl-CoA synthetase</fullName>
    </alternativeName>
</protein>
<dbReference type="EC" id="6.2.1.3" evidence="12"/>
<dbReference type="PROSITE" id="PS00455">
    <property type="entry name" value="AMP_BINDING"/>
    <property type="match status" value="1"/>
</dbReference>
<reference evidence="18" key="1">
    <citation type="submission" date="2017-05" db="EMBL/GenBank/DDBJ databases">
        <title>Complete and WGS of Bordetella genogroups.</title>
        <authorList>
            <person name="Spilker T."/>
            <person name="Lipuma J."/>
        </authorList>
    </citation>
    <scope>NUCLEOTIDE SEQUENCE [LARGE SCALE GENOMIC DNA]</scope>
    <source>
        <strain evidence="18">AU18089</strain>
    </source>
</reference>
<dbReference type="Proteomes" id="UP000216947">
    <property type="component" value="Unassembled WGS sequence"/>
</dbReference>
<dbReference type="RefSeq" id="WP_094796904.1">
    <property type="nucleotide sequence ID" value="NZ_NEVI01000017.1"/>
</dbReference>
<dbReference type="PANTHER" id="PTHR43767">
    <property type="entry name" value="LONG-CHAIN-FATTY-ACID--COA LIGASE"/>
    <property type="match status" value="1"/>
</dbReference>
<keyword evidence="7" id="KW-0276">Fatty acid metabolism</keyword>
<evidence type="ECO:0000256" key="7">
    <source>
        <dbReference type="ARBA" id="ARBA00022832"/>
    </source>
</evidence>
<dbReference type="Pfam" id="PF00501">
    <property type="entry name" value="AMP-binding"/>
    <property type="match status" value="1"/>
</dbReference>
<gene>
    <name evidence="17" type="ORF">CAL19_12200</name>
</gene>
<keyword evidence="10" id="KW-0443">Lipid metabolism</keyword>
<evidence type="ECO:0000256" key="8">
    <source>
        <dbReference type="ARBA" id="ARBA00022840"/>
    </source>
</evidence>
<evidence type="ECO:0000256" key="1">
    <source>
        <dbReference type="ARBA" id="ARBA00001946"/>
    </source>
</evidence>
<comment type="subcellular location">
    <subcellularLocation>
        <location evidence="2">Membrane</location>
        <topology evidence="2">Peripheral membrane protein</topology>
    </subcellularLocation>
</comment>
<evidence type="ECO:0000313" key="17">
    <source>
        <dbReference type="EMBL" id="OZI17850.1"/>
    </source>
</evidence>
<feature type="domain" description="AMP-binding enzyme C-terminal" evidence="16">
    <location>
        <begin position="469"/>
        <end position="543"/>
    </location>
</feature>
<keyword evidence="11" id="KW-0472">Membrane</keyword>
<dbReference type="FunFam" id="3.40.50.12780:FF:000003">
    <property type="entry name" value="Long-chain-fatty-acid--CoA ligase FadD"/>
    <property type="match status" value="1"/>
</dbReference>
<dbReference type="SUPFAM" id="SSF56801">
    <property type="entry name" value="Acetyl-CoA synthetase-like"/>
    <property type="match status" value="1"/>
</dbReference>
<dbReference type="GO" id="GO:0005524">
    <property type="term" value="F:ATP binding"/>
    <property type="evidence" value="ECO:0007669"/>
    <property type="project" value="UniProtKB-KW"/>
</dbReference>
<organism evidence="17 18">
    <name type="scientific">Bordetella genomosp. 7</name>
    <dbReference type="NCBI Taxonomy" id="1416805"/>
    <lineage>
        <taxon>Bacteria</taxon>
        <taxon>Pseudomonadati</taxon>
        <taxon>Pseudomonadota</taxon>
        <taxon>Betaproteobacteria</taxon>
        <taxon>Burkholderiales</taxon>
        <taxon>Alcaligenaceae</taxon>
        <taxon>Bordetella</taxon>
    </lineage>
</organism>
<dbReference type="InterPro" id="IPR025110">
    <property type="entry name" value="AMP-bd_C"/>
</dbReference>
<keyword evidence="9" id="KW-0460">Magnesium</keyword>
<evidence type="ECO:0000256" key="14">
    <source>
        <dbReference type="ARBA" id="ARBA00042773"/>
    </source>
</evidence>
<dbReference type="AlphaFoldDB" id="A0A261QZR1"/>
<comment type="cofactor">
    <cofactor evidence="1">
        <name>Mg(2+)</name>
        <dbReference type="ChEBI" id="CHEBI:18420"/>
    </cofactor>
</comment>
<keyword evidence="8" id="KW-0067">ATP-binding</keyword>
<dbReference type="OrthoDB" id="9766486at2"/>
<dbReference type="InterPro" id="IPR020845">
    <property type="entry name" value="AMP-binding_CS"/>
</dbReference>
<evidence type="ECO:0000256" key="6">
    <source>
        <dbReference type="ARBA" id="ARBA00022741"/>
    </source>
</evidence>
<sequence>MERIWLKSYPPGVPAEIDISRYDSLLDIFHDSCARFARRPAYTSLGVTITYAQLDRWSRDFAAWLQYRGLKAGDRVALMLPNLLQYPVCLFGALRAGCVVVNCNPLYTAHELAHQLADAGAQAIVISENFARTLQRALPDTALRHIVVTSVGELLGPLKGRAVDFAVRYVKRKVPAWQLPQATRLRVALSQGRGRPLRTPALTPSDPAFLQYTGGTTGVAKGAVLTHGNMLANLSQAHAWIHGLVREGEECIVTALPLYHVFALTANCLTFLKLGARNLLIADPRDMPAFIRALRGTPFSAITGVNTLFNALLNHPDFARLDFSRLRLTLGGGMAVQRAVAQRWREVTGVSLAQAYGLTETAPAVTLNPLDVETFTGSIGLPVPSTELSVRDDEGREVSQGETGELCVRGPQVMAGYWNRPDETAQVLHPDGFLRTGDLGYMDERGYVFLVDRKKDLILVSGFNVYPNEVEDAAALHPGVREVAAVGVPDAKSGEAVKLFVIRRDPTLEAAELIAHCRQHLTGYKVPRHVEFCNDLPRTPVGKILRRALRTPPAAPAP</sequence>
<evidence type="ECO:0000256" key="3">
    <source>
        <dbReference type="ARBA" id="ARBA00005005"/>
    </source>
</evidence>
<dbReference type="EMBL" id="NEVK01000006">
    <property type="protein sequence ID" value="OZI17850.1"/>
    <property type="molecule type" value="Genomic_DNA"/>
</dbReference>
<accession>A0A261QZR1</accession>
<evidence type="ECO:0000256" key="13">
    <source>
        <dbReference type="ARBA" id="ARBA00039545"/>
    </source>
</evidence>
<dbReference type="Gene3D" id="3.30.300.30">
    <property type="match status" value="1"/>
</dbReference>
<dbReference type="Pfam" id="PF13193">
    <property type="entry name" value="AMP-binding_C"/>
    <property type="match status" value="1"/>
</dbReference>
<comment type="caution">
    <text evidence="17">The sequence shown here is derived from an EMBL/GenBank/DDBJ whole genome shotgun (WGS) entry which is preliminary data.</text>
</comment>
<evidence type="ECO:0000259" key="15">
    <source>
        <dbReference type="Pfam" id="PF00501"/>
    </source>
</evidence>
<dbReference type="InterPro" id="IPR042099">
    <property type="entry name" value="ANL_N_sf"/>
</dbReference>
<evidence type="ECO:0000256" key="4">
    <source>
        <dbReference type="ARBA" id="ARBA00006432"/>
    </source>
</evidence>
<dbReference type="InterPro" id="IPR000873">
    <property type="entry name" value="AMP-dep_synth/lig_dom"/>
</dbReference>
<keyword evidence="6" id="KW-0547">Nucleotide-binding</keyword>
<dbReference type="InterPro" id="IPR050237">
    <property type="entry name" value="ATP-dep_AMP-bd_enzyme"/>
</dbReference>
<evidence type="ECO:0000259" key="16">
    <source>
        <dbReference type="Pfam" id="PF13193"/>
    </source>
</evidence>
<proteinExistence type="inferred from homology"/>
<evidence type="ECO:0000256" key="2">
    <source>
        <dbReference type="ARBA" id="ARBA00004170"/>
    </source>
</evidence>
<evidence type="ECO:0000256" key="10">
    <source>
        <dbReference type="ARBA" id="ARBA00023098"/>
    </source>
</evidence>
<evidence type="ECO:0000256" key="12">
    <source>
        <dbReference type="ARBA" id="ARBA00026121"/>
    </source>
</evidence>
<feature type="domain" description="AMP-dependent synthetase/ligase" evidence="15">
    <location>
        <begin position="29"/>
        <end position="418"/>
    </location>
</feature>
<dbReference type="PANTHER" id="PTHR43767:SF8">
    <property type="entry name" value="LONG-CHAIN-FATTY-ACID--COA LIGASE"/>
    <property type="match status" value="1"/>
</dbReference>
<name>A0A261QZR1_9BORD</name>
<comment type="similarity">
    <text evidence="4">Belongs to the ATP-dependent AMP-binding enzyme family.</text>
</comment>
<keyword evidence="5 17" id="KW-0436">Ligase</keyword>
<dbReference type="FunFam" id="3.30.300.30:FF:000006">
    <property type="entry name" value="Long-chain-fatty-acid--CoA ligase FadD"/>
    <property type="match status" value="1"/>
</dbReference>
<evidence type="ECO:0000256" key="9">
    <source>
        <dbReference type="ARBA" id="ARBA00022842"/>
    </source>
</evidence>
<dbReference type="GO" id="GO:0004467">
    <property type="term" value="F:long-chain fatty acid-CoA ligase activity"/>
    <property type="evidence" value="ECO:0007669"/>
    <property type="project" value="UniProtKB-EC"/>
</dbReference>
<dbReference type="InterPro" id="IPR045851">
    <property type="entry name" value="AMP-bd_C_sf"/>
</dbReference>
<dbReference type="Gene3D" id="3.40.50.12780">
    <property type="entry name" value="N-terminal domain of ligase-like"/>
    <property type="match status" value="1"/>
</dbReference>
<evidence type="ECO:0000256" key="11">
    <source>
        <dbReference type="ARBA" id="ARBA00023136"/>
    </source>
</evidence>
<keyword evidence="18" id="KW-1185">Reference proteome</keyword>
<dbReference type="GO" id="GO:0016020">
    <property type="term" value="C:membrane"/>
    <property type="evidence" value="ECO:0007669"/>
    <property type="project" value="UniProtKB-SubCell"/>
</dbReference>
<evidence type="ECO:0000256" key="5">
    <source>
        <dbReference type="ARBA" id="ARBA00022598"/>
    </source>
</evidence>